<feature type="region of interest" description="Disordered" evidence="1">
    <location>
        <begin position="190"/>
        <end position="220"/>
    </location>
</feature>
<evidence type="ECO:0000313" key="3">
    <source>
        <dbReference type="Proteomes" id="UP000692954"/>
    </source>
</evidence>
<feature type="compositionally biased region" description="Basic and acidic residues" evidence="1">
    <location>
        <begin position="206"/>
        <end position="216"/>
    </location>
</feature>
<reference evidence="2" key="1">
    <citation type="submission" date="2021-01" db="EMBL/GenBank/DDBJ databases">
        <authorList>
            <consortium name="Genoscope - CEA"/>
            <person name="William W."/>
        </authorList>
    </citation>
    <scope>NUCLEOTIDE SEQUENCE</scope>
</reference>
<evidence type="ECO:0000313" key="2">
    <source>
        <dbReference type="EMBL" id="CAD8125859.1"/>
    </source>
</evidence>
<dbReference type="CDD" id="cd19756">
    <property type="entry name" value="Bbox2"/>
    <property type="match status" value="1"/>
</dbReference>
<sequence>MICPHHFEKTIEYICTASHQCQRKLCVTCHHHHQLKNKNYIVPKAIFNTRLTSLIELYKKTLLTFLKIPFEKTLEKIENMPINKVDKQEFQRKKKFIEMKFNQLIILTKIDPAEASYTELEYFVSIVRGKKRLNDWNAKSEFKQIKKLCDKIDKKYQEMTIQVSLKINKENEANQNEDKVDEVIERAVNQTHDADKITQQNNQANKNEDKVDENKARSNNQTHVADKTTQLMLIKQQSKKIKRIKRNVRLKLMYNQTHNADKTTQLMLIKQQSKIMKLIKMKVRLMKLIQEQLIKLMMLMQQNSKNIMIKQHSKRSKLITIKIGLMLEQIQQHNRRMKLITIKVGLMKLMQEKLIKKNEANYNVKSSIQCKSQCQYKKGSVFNENVKEDYFWGDEPHSRDFVEANQDVSDGEDYSRNEANQDHFQQIQQNLQPQSQIGAYINDNGGEVFQVGFQEYIDNQNLEEFC</sequence>
<dbReference type="AlphaFoldDB" id="A0A8S1RFW4"/>
<dbReference type="Proteomes" id="UP000692954">
    <property type="component" value="Unassembled WGS sequence"/>
</dbReference>
<name>A0A8S1RFW4_9CILI</name>
<dbReference type="EMBL" id="CAJJDN010000162">
    <property type="protein sequence ID" value="CAD8125859.1"/>
    <property type="molecule type" value="Genomic_DNA"/>
</dbReference>
<proteinExistence type="predicted"/>
<evidence type="ECO:0000256" key="1">
    <source>
        <dbReference type="SAM" id="MobiDB-lite"/>
    </source>
</evidence>
<keyword evidence="3" id="KW-1185">Reference proteome</keyword>
<protein>
    <submittedName>
        <fullName evidence="2">Uncharacterized protein</fullName>
    </submittedName>
</protein>
<accession>A0A8S1RFW4</accession>
<comment type="caution">
    <text evidence="2">The sequence shown here is derived from an EMBL/GenBank/DDBJ whole genome shotgun (WGS) entry which is preliminary data.</text>
</comment>
<organism evidence="2 3">
    <name type="scientific">Paramecium sonneborni</name>
    <dbReference type="NCBI Taxonomy" id="65129"/>
    <lineage>
        <taxon>Eukaryota</taxon>
        <taxon>Sar</taxon>
        <taxon>Alveolata</taxon>
        <taxon>Ciliophora</taxon>
        <taxon>Intramacronucleata</taxon>
        <taxon>Oligohymenophorea</taxon>
        <taxon>Peniculida</taxon>
        <taxon>Parameciidae</taxon>
        <taxon>Paramecium</taxon>
    </lineage>
</organism>
<gene>
    <name evidence="2" type="ORF">PSON_ATCC_30995.1.T1620123</name>
</gene>